<dbReference type="PANTHER" id="PTHR45982:SF1">
    <property type="entry name" value="REGULATOR OF CHROMOSOME CONDENSATION"/>
    <property type="match status" value="1"/>
</dbReference>
<dbReference type="Pfam" id="PF13540">
    <property type="entry name" value="RCC1_2"/>
    <property type="match status" value="1"/>
</dbReference>
<dbReference type="EMBL" id="QJVJ01000003">
    <property type="protein sequence ID" value="PYI55910.1"/>
    <property type="molecule type" value="Genomic_DNA"/>
</dbReference>
<evidence type="ECO:0008006" key="4">
    <source>
        <dbReference type="Google" id="ProtNLM"/>
    </source>
</evidence>
<comment type="caution">
    <text evidence="2">The sequence shown here is derived from an EMBL/GenBank/DDBJ whole genome shotgun (WGS) entry which is preliminary data.</text>
</comment>
<evidence type="ECO:0000256" key="1">
    <source>
        <dbReference type="SAM" id="SignalP"/>
    </source>
</evidence>
<keyword evidence="3" id="KW-1185">Reference proteome</keyword>
<feature type="signal peptide" evidence="1">
    <location>
        <begin position="1"/>
        <end position="32"/>
    </location>
</feature>
<evidence type="ECO:0000313" key="3">
    <source>
        <dbReference type="Proteomes" id="UP000247476"/>
    </source>
</evidence>
<protein>
    <recommendedName>
        <fullName evidence="4">Chromosome condensation regulator RCC1</fullName>
    </recommendedName>
</protein>
<organism evidence="2 3">
    <name type="scientific">Paenibacillus flagellatus</name>
    <dbReference type="NCBI Taxonomy" id="2211139"/>
    <lineage>
        <taxon>Bacteria</taxon>
        <taxon>Bacillati</taxon>
        <taxon>Bacillota</taxon>
        <taxon>Bacilli</taxon>
        <taxon>Bacillales</taxon>
        <taxon>Paenibacillaceae</taxon>
        <taxon>Paenibacillus</taxon>
    </lineage>
</organism>
<gene>
    <name evidence="2" type="ORF">DLM86_09375</name>
</gene>
<keyword evidence="1" id="KW-0732">Signal</keyword>
<dbReference type="Proteomes" id="UP000247476">
    <property type="component" value="Unassembled WGS sequence"/>
</dbReference>
<reference evidence="2 3" key="1">
    <citation type="submission" date="2018-05" db="EMBL/GenBank/DDBJ databases">
        <title>Paenibacillus flagellatus sp. nov., isolated from selenium mineral soil.</title>
        <authorList>
            <person name="Dai X."/>
        </authorList>
    </citation>
    <scope>NUCLEOTIDE SEQUENCE [LARGE SCALE GENOMIC DNA]</scope>
    <source>
        <strain evidence="2 3">DXL2</strain>
    </source>
</reference>
<dbReference type="InterPro" id="IPR051553">
    <property type="entry name" value="Ran_GTPase-activating"/>
</dbReference>
<dbReference type="PANTHER" id="PTHR45982">
    <property type="entry name" value="REGULATOR OF CHROMOSOME CONDENSATION"/>
    <property type="match status" value="1"/>
</dbReference>
<dbReference type="Gene3D" id="2.130.10.30">
    <property type="entry name" value="Regulator of chromosome condensation 1/beta-lactamase-inhibitor protein II"/>
    <property type="match status" value="2"/>
</dbReference>
<dbReference type="GO" id="GO:0005085">
    <property type="term" value="F:guanyl-nucleotide exchange factor activity"/>
    <property type="evidence" value="ECO:0007669"/>
    <property type="project" value="TreeGrafter"/>
</dbReference>
<accession>A0A2V5KLJ5</accession>
<name>A0A2V5KLJ5_9BACL</name>
<evidence type="ECO:0000313" key="2">
    <source>
        <dbReference type="EMBL" id="PYI55910.1"/>
    </source>
</evidence>
<dbReference type="GO" id="GO:0005737">
    <property type="term" value="C:cytoplasm"/>
    <property type="evidence" value="ECO:0007669"/>
    <property type="project" value="TreeGrafter"/>
</dbReference>
<dbReference type="InterPro" id="IPR000408">
    <property type="entry name" value="Reg_chr_condens"/>
</dbReference>
<sequence length="377" mass="41085">MIRFAAVLKTVRFRVFAWVAVLMMASGTFAYAESPINGRTPPPKLYISADGVHSIAYNEQGDVWYWGGMGDFEFSDWKLRDNTPIRMGTMKQIAQVSSNLFLKKDGTVWTWSAGPAPVDGSDRRLQFQIQDPVQLDLADVVKVAAGDSFHSAVKKDGFVWVWRPVPHGYGDTPIQIPNISDAADIAFANWSGQSKLTIVGKDGSVWTWEGATAFGGIAPVKAQRVDGLSNVASVFAGDECFFAIRKDGSVWGWRSNLRGQLGLDEQKIVDSPVRLSALDGMVAIQGSFDRSLGLKKDGTVWSWGITLYTFPEYGAKIDPSLHQVAGLDNIAAIASGGAHHLAVRSDGTLWAWGSNENGQLGDGTFRSSDKPIRIDLK</sequence>
<dbReference type="AlphaFoldDB" id="A0A2V5KLJ5"/>
<proteinExistence type="predicted"/>
<feature type="chain" id="PRO_5015944642" description="Chromosome condensation regulator RCC1" evidence="1">
    <location>
        <begin position="33"/>
        <end position="377"/>
    </location>
</feature>
<dbReference type="PROSITE" id="PS50012">
    <property type="entry name" value="RCC1_3"/>
    <property type="match status" value="3"/>
</dbReference>
<dbReference type="PRINTS" id="PR00633">
    <property type="entry name" value="RCCNDNSATION"/>
</dbReference>
<dbReference type="InterPro" id="IPR009091">
    <property type="entry name" value="RCC1/BLIP-II"/>
</dbReference>
<dbReference type="SUPFAM" id="SSF50985">
    <property type="entry name" value="RCC1/BLIP-II"/>
    <property type="match status" value="2"/>
</dbReference>